<dbReference type="Gene3D" id="2.30.290.10">
    <property type="entry name" value="BH3618-like"/>
    <property type="match status" value="1"/>
</dbReference>
<dbReference type="GO" id="GO:0006417">
    <property type="term" value="P:regulation of translation"/>
    <property type="evidence" value="ECO:0007669"/>
    <property type="project" value="UniProtKB-KW"/>
</dbReference>
<keyword evidence="5" id="KW-0282">Flagellum</keyword>
<comment type="function">
    <text evidence="4">Acts as an anti-CsrA protein, binds CsrA and prevents it from repressing translation of its target genes, one of which is flagellin. Binds to flagellin and participates in the assembly of the flagellum.</text>
</comment>
<keyword evidence="4" id="KW-0143">Chaperone</keyword>
<dbReference type="PANTHER" id="PTHR39190">
    <property type="entry name" value="FLAGELLAR ASSEMBLY FACTOR FLIW"/>
    <property type="match status" value="1"/>
</dbReference>
<dbReference type="NCBIfam" id="NF009793">
    <property type="entry name" value="PRK13285.1-1"/>
    <property type="match status" value="1"/>
</dbReference>
<comment type="subcellular location">
    <subcellularLocation>
        <location evidence="4">Cytoplasm</location>
    </subcellularLocation>
</comment>
<evidence type="ECO:0000313" key="6">
    <source>
        <dbReference type="Proteomes" id="UP000528322"/>
    </source>
</evidence>
<evidence type="ECO:0000256" key="4">
    <source>
        <dbReference type="HAMAP-Rule" id="MF_01185"/>
    </source>
</evidence>
<dbReference type="HAMAP" id="MF_01185">
    <property type="entry name" value="FliW"/>
    <property type="match status" value="1"/>
</dbReference>
<comment type="subunit">
    <text evidence="4">Interacts with translational regulator CsrA and flagellin(s).</text>
</comment>
<keyword evidence="5" id="KW-0966">Cell projection</keyword>
<evidence type="ECO:0000256" key="2">
    <source>
        <dbReference type="ARBA" id="ARBA00022795"/>
    </source>
</evidence>
<dbReference type="InterPro" id="IPR024046">
    <property type="entry name" value="Flagellar_assmbl_FliW_dom_sf"/>
</dbReference>
<keyword evidence="2 4" id="KW-1005">Bacterial flagellum biogenesis</keyword>
<reference evidence="5 6" key="1">
    <citation type="submission" date="2020-08" db="EMBL/GenBank/DDBJ databases">
        <title>Genomic Encyclopedia of Type Strains, Phase IV (KMG-IV): sequencing the most valuable type-strain genomes for metagenomic binning, comparative biology and taxonomic classification.</title>
        <authorList>
            <person name="Goeker M."/>
        </authorList>
    </citation>
    <scope>NUCLEOTIDE SEQUENCE [LARGE SCALE GENOMIC DNA]</scope>
    <source>
        <strain evidence="5 6">DSM 22071</strain>
    </source>
</reference>
<gene>
    <name evidence="4" type="primary">fliW</name>
    <name evidence="5" type="ORF">HNR37_001296</name>
</gene>
<keyword evidence="6" id="KW-1185">Reference proteome</keyword>
<evidence type="ECO:0000256" key="3">
    <source>
        <dbReference type="ARBA" id="ARBA00022845"/>
    </source>
</evidence>
<evidence type="ECO:0000313" key="5">
    <source>
        <dbReference type="EMBL" id="MBB5021979.1"/>
    </source>
</evidence>
<organism evidence="5 6">
    <name type="scientific">Desulfurispira natronophila</name>
    <dbReference type="NCBI Taxonomy" id="682562"/>
    <lineage>
        <taxon>Bacteria</taxon>
        <taxon>Pseudomonadati</taxon>
        <taxon>Chrysiogenota</taxon>
        <taxon>Chrysiogenia</taxon>
        <taxon>Chrysiogenales</taxon>
        <taxon>Chrysiogenaceae</taxon>
        <taxon>Desulfurispira</taxon>
    </lineage>
</organism>
<dbReference type="InterPro" id="IPR003775">
    <property type="entry name" value="Flagellar_assembly_factor_FliW"/>
</dbReference>
<dbReference type="GO" id="GO:0005737">
    <property type="term" value="C:cytoplasm"/>
    <property type="evidence" value="ECO:0007669"/>
    <property type="project" value="UniProtKB-SubCell"/>
</dbReference>
<keyword evidence="3 4" id="KW-0810">Translation regulation</keyword>
<comment type="caution">
    <text evidence="5">The sequence shown here is derived from an EMBL/GenBank/DDBJ whole genome shotgun (WGS) entry which is preliminary data.</text>
</comment>
<dbReference type="PANTHER" id="PTHR39190:SF1">
    <property type="entry name" value="FLAGELLAR ASSEMBLY FACTOR FLIW"/>
    <property type="match status" value="1"/>
</dbReference>
<evidence type="ECO:0000256" key="1">
    <source>
        <dbReference type="ARBA" id="ARBA00022490"/>
    </source>
</evidence>
<dbReference type="SUPFAM" id="SSF141457">
    <property type="entry name" value="BH3618-like"/>
    <property type="match status" value="1"/>
</dbReference>
<dbReference type="Pfam" id="PF02623">
    <property type="entry name" value="FliW"/>
    <property type="match status" value="1"/>
</dbReference>
<name>A0A7W7Y4P4_9BACT</name>
<protein>
    <recommendedName>
        <fullName evidence="4">Flagellar assembly factor FliW</fullName>
    </recommendedName>
</protein>
<proteinExistence type="inferred from homology"/>
<comment type="similarity">
    <text evidence="4">Belongs to the FliW family.</text>
</comment>
<dbReference type="RefSeq" id="WP_183731650.1">
    <property type="nucleotide sequence ID" value="NZ_JACHID010000007.1"/>
</dbReference>
<dbReference type="Proteomes" id="UP000528322">
    <property type="component" value="Unassembled WGS sequence"/>
</dbReference>
<keyword evidence="5" id="KW-0969">Cilium</keyword>
<keyword evidence="1 4" id="KW-0963">Cytoplasm</keyword>
<dbReference type="AlphaFoldDB" id="A0A7W7Y4P4"/>
<dbReference type="EMBL" id="JACHID010000007">
    <property type="protein sequence ID" value="MBB5021979.1"/>
    <property type="molecule type" value="Genomic_DNA"/>
</dbReference>
<accession>A0A7W7Y4P4</accession>
<sequence length="142" mass="16177">MKIHTSRFGEINVDEDQVITMTEPLLGFPDLYKYVMRDHSDDTPFKWLQSLEDSGLAFVILDPALFKPDYGVRLSRSDVEHLQLESDKDAQVYTIVVVPPNDPQKMTANLQAPLVLNTKNNIAKQVVLNDPNYPIKYPVFGE</sequence>
<dbReference type="GO" id="GO:0044780">
    <property type="term" value="P:bacterial-type flagellum assembly"/>
    <property type="evidence" value="ECO:0007669"/>
    <property type="project" value="UniProtKB-UniRule"/>
</dbReference>